<proteinExistence type="inferred from homology"/>
<dbReference type="InterPro" id="IPR003018">
    <property type="entry name" value="GAF"/>
</dbReference>
<dbReference type="InterPro" id="IPR041522">
    <property type="entry name" value="CdaR_GGDEF"/>
</dbReference>
<organism evidence="3 4">
    <name type="scientific">Pseudonocardia dioxanivorans (strain ATCC 55486 / DSM 44775 / JCM 13855 / CB1190)</name>
    <dbReference type="NCBI Taxonomy" id="675635"/>
    <lineage>
        <taxon>Bacteria</taxon>
        <taxon>Bacillati</taxon>
        <taxon>Actinomycetota</taxon>
        <taxon>Actinomycetes</taxon>
        <taxon>Pseudonocardiales</taxon>
        <taxon>Pseudonocardiaceae</taxon>
        <taxon>Pseudonocardia</taxon>
    </lineage>
</organism>
<dbReference type="Pfam" id="PF13185">
    <property type="entry name" value="GAF_2"/>
    <property type="match status" value="1"/>
</dbReference>
<evidence type="ECO:0000259" key="2">
    <source>
        <dbReference type="SMART" id="SM00065"/>
    </source>
</evidence>
<dbReference type="OrthoDB" id="8026818at2"/>
<name>F4CX32_PSEUX</name>
<dbReference type="STRING" id="675635.Psed_2459"/>
<evidence type="ECO:0000313" key="4">
    <source>
        <dbReference type="Proteomes" id="UP000007809"/>
    </source>
</evidence>
<dbReference type="eggNOG" id="COG2203">
    <property type="taxonomic scope" value="Bacteria"/>
</dbReference>
<dbReference type="InterPro" id="IPR042070">
    <property type="entry name" value="PucR_C-HTH_sf"/>
</dbReference>
<dbReference type="InterPro" id="IPR051448">
    <property type="entry name" value="CdaR-like_regulators"/>
</dbReference>
<dbReference type="PANTHER" id="PTHR33744:SF1">
    <property type="entry name" value="DNA-BINDING TRANSCRIPTIONAL ACTIVATOR ADER"/>
    <property type="match status" value="1"/>
</dbReference>
<protein>
    <submittedName>
        <fullName evidence="3">Transcriptional regulator, CdaR</fullName>
    </submittedName>
</protein>
<dbReference type="AlphaFoldDB" id="F4CX32"/>
<dbReference type="KEGG" id="pdx:Psed_2459"/>
<dbReference type="eggNOG" id="COG2508">
    <property type="taxonomic scope" value="Bacteria"/>
</dbReference>
<reference evidence="3 4" key="1">
    <citation type="journal article" date="2011" name="J. Bacteriol.">
        <title>Genome sequence of the 1,4-dioxane-degrading Pseudonocardia dioxanivorans strain CB1190.</title>
        <authorList>
            <person name="Sales C.M."/>
            <person name="Mahendra S."/>
            <person name="Grostern A."/>
            <person name="Parales R.E."/>
            <person name="Goodwin L.A."/>
            <person name="Woyke T."/>
            <person name="Nolan M."/>
            <person name="Lapidus A."/>
            <person name="Chertkov O."/>
            <person name="Ovchinnikova G."/>
            <person name="Sczyrba A."/>
            <person name="Alvarez-Cohen L."/>
        </authorList>
    </citation>
    <scope>NUCLEOTIDE SEQUENCE [LARGE SCALE GENOMIC DNA]</scope>
    <source>
        <strain evidence="4">ATCC 55486 / DSM 44775 / JCM 13855 / CB1190</strain>
    </source>
</reference>
<dbReference type="Gene3D" id="3.30.450.40">
    <property type="match status" value="1"/>
</dbReference>
<dbReference type="SUPFAM" id="SSF55781">
    <property type="entry name" value="GAF domain-like"/>
    <property type="match status" value="1"/>
</dbReference>
<dbReference type="HOGENOM" id="CLU_017436_0_1_11"/>
<dbReference type="Proteomes" id="UP000007809">
    <property type="component" value="Chromosome"/>
</dbReference>
<dbReference type="InterPro" id="IPR025736">
    <property type="entry name" value="PucR_C-HTH_dom"/>
</dbReference>
<dbReference type="SMART" id="SM00065">
    <property type="entry name" value="GAF"/>
    <property type="match status" value="1"/>
</dbReference>
<evidence type="ECO:0000313" key="3">
    <source>
        <dbReference type="EMBL" id="AEA24663.1"/>
    </source>
</evidence>
<dbReference type="EMBL" id="CP002593">
    <property type="protein sequence ID" value="AEA24663.1"/>
    <property type="molecule type" value="Genomic_DNA"/>
</dbReference>
<dbReference type="RefSeq" id="WP_013674587.1">
    <property type="nucleotide sequence ID" value="NC_015312.1"/>
</dbReference>
<dbReference type="Gene3D" id="1.10.10.2840">
    <property type="entry name" value="PucR C-terminal helix-turn-helix domain"/>
    <property type="match status" value="1"/>
</dbReference>
<gene>
    <name evidence="3" type="ordered locus">Psed_2459</name>
</gene>
<dbReference type="Pfam" id="PF17853">
    <property type="entry name" value="GGDEF_2"/>
    <property type="match status" value="1"/>
</dbReference>
<keyword evidence="4" id="KW-1185">Reference proteome</keyword>
<comment type="similarity">
    <text evidence="1">Belongs to the CdaR family.</text>
</comment>
<dbReference type="InterPro" id="IPR029016">
    <property type="entry name" value="GAF-like_dom_sf"/>
</dbReference>
<dbReference type="Pfam" id="PF13556">
    <property type="entry name" value="HTH_30"/>
    <property type="match status" value="1"/>
</dbReference>
<feature type="domain" description="GAF" evidence="2">
    <location>
        <begin position="27"/>
        <end position="185"/>
    </location>
</feature>
<evidence type="ECO:0000256" key="1">
    <source>
        <dbReference type="ARBA" id="ARBA00006754"/>
    </source>
</evidence>
<sequence length="600" mass="62981">MSDPDGPRTEWMNAAADVLRGLNADEEPAALLRRVARHTCALTGVDSCAVMLLDETGTRLVTRASHGLTEAYRHDLDSLAPMLVHPTAHAPDVPAAQAVRERRTVVLSDVDGLGEDSPWRAAAGREGIHSILAVPLDADDGCAGVLVGYTRRAHRFAASELALAELMAQYVATVLRAARVKEVQRSTIAQLEKTNAELTTAVESLHHERAQREWAEAQDRRLVALLLDDAGLDGVLDALADALAATVVLESAEDGTVLARSADAAAGRERPAATAALPLGRELGTLGPGSSPVRLELGDAHAWVLALAVAGEAVARLWVIRDRDAGAGAPPLVRSVIERFAPLVALELHKRRHAADAALRLTRDLAVDLVSGGGRDRDLRDRARALGHDLTRPHTVVLVPAGAAATRSARAARQAFGDAALVGEDAGSLVVLVPDADRAALVAAAAALPDGPTVVGATVTGTEDYPAAWRVVRTAAALAAAGPRRPGPVVDLDDLGVAALLLESGAPDGLRRLADRTLGPLERHDAQRSTDLVGTLRAWLDAGGATAEAARALHVHPHTVGYRLRRAGELTGLDLQRADAVFELRVAMMVRAVQRAAGHP</sequence>
<accession>F4CX32</accession>
<dbReference type="PANTHER" id="PTHR33744">
    <property type="entry name" value="CARBOHYDRATE DIACID REGULATOR"/>
    <property type="match status" value="1"/>
</dbReference>